<gene>
    <name evidence="2" type="primary">LOC127744869</name>
</gene>
<dbReference type="RefSeq" id="XP_052113637.1">
    <property type="nucleotide sequence ID" value="XM_052257677.1"/>
</dbReference>
<accession>A0A9C6TNJ4</accession>
<dbReference type="KEGG" id="adu:127744869"/>
<dbReference type="GeneID" id="127744869"/>
<dbReference type="SUPFAM" id="SSF52058">
    <property type="entry name" value="L domain-like"/>
    <property type="match status" value="1"/>
</dbReference>
<dbReference type="Proteomes" id="UP000515211">
    <property type="component" value="Chromosome 2"/>
</dbReference>
<evidence type="ECO:0000313" key="1">
    <source>
        <dbReference type="Proteomes" id="UP000515211"/>
    </source>
</evidence>
<dbReference type="Gene3D" id="3.80.10.10">
    <property type="entry name" value="Ribonuclease Inhibitor"/>
    <property type="match status" value="1"/>
</dbReference>
<proteinExistence type="predicted"/>
<keyword evidence="1" id="KW-1185">Reference proteome</keyword>
<sequence length="180" mass="20443">MDVEDTLPCLRYLDIKYCPSFVSLSTLVLAAPHLESLTISNCPEIDSFPEGGLPPSLTTLWIKNCQKLARYITSNGLQCQGLACLILYSWDDVKSFPREGCLPASHWSLYLGEFLTLETLDCGGLQHLTSLKELTIEYCLKLENITQEKLPSSITELHIKDSPLRRKLYQMNDPRIQYEN</sequence>
<evidence type="ECO:0000313" key="2">
    <source>
        <dbReference type="RefSeq" id="XP_052113637.1"/>
    </source>
</evidence>
<reference evidence="1" key="1">
    <citation type="journal article" date="2016" name="Nat. Genet.">
        <title>The genome sequences of Arachis duranensis and Arachis ipaensis, the diploid ancestors of cultivated peanut.</title>
        <authorList>
            <person name="Bertioli D.J."/>
            <person name="Cannon S.B."/>
            <person name="Froenicke L."/>
            <person name="Huang G."/>
            <person name="Farmer A.D."/>
            <person name="Cannon E.K."/>
            <person name="Liu X."/>
            <person name="Gao D."/>
            <person name="Clevenger J."/>
            <person name="Dash S."/>
            <person name="Ren L."/>
            <person name="Moretzsohn M.C."/>
            <person name="Shirasawa K."/>
            <person name="Huang W."/>
            <person name="Vidigal B."/>
            <person name="Abernathy B."/>
            <person name="Chu Y."/>
            <person name="Niederhuth C.E."/>
            <person name="Umale P."/>
            <person name="Araujo A.C."/>
            <person name="Kozik A."/>
            <person name="Kim K.D."/>
            <person name="Burow M.D."/>
            <person name="Varshney R.K."/>
            <person name="Wang X."/>
            <person name="Zhang X."/>
            <person name="Barkley N."/>
            <person name="Guimaraes P.M."/>
            <person name="Isobe S."/>
            <person name="Guo B."/>
            <person name="Liao B."/>
            <person name="Stalker H.T."/>
            <person name="Schmitz R.J."/>
            <person name="Scheffler B.E."/>
            <person name="Leal-Bertioli S.C."/>
            <person name="Xun X."/>
            <person name="Jackson S.A."/>
            <person name="Michelmore R."/>
            <person name="Ozias-Akins P."/>
        </authorList>
    </citation>
    <scope>NUCLEOTIDE SEQUENCE [LARGE SCALE GENOMIC DNA]</scope>
    <source>
        <strain evidence="1">cv. V14167</strain>
    </source>
</reference>
<dbReference type="PANTHER" id="PTHR34630:SF34">
    <property type="entry name" value="OS11G0245800 PROTEIN"/>
    <property type="match status" value="1"/>
</dbReference>
<dbReference type="AlphaFoldDB" id="A0A9C6TNJ4"/>
<name>A0A9C6TNJ4_ARADU</name>
<protein>
    <submittedName>
        <fullName evidence="2">Disease resistance protein At3g14460</fullName>
    </submittedName>
</protein>
<dbReference type="PANTHER" id="PTHR34630">
    <property type="entry name" value="OS11G0677101 PROTEIN"/>
    <property type="match status" value="1"/>
</dbReference>
<dbReference type="InterPro" id="IPR032675">
    <property type="entry name" value="LRR_dom_sf"/>
</dbReference>
<reference evidence="2" key="2">
    <citation type="submission" date="2025-08" db="UniProtKB">
        <authorList>
            <consortium name="RefSeq"/>
        </authorList>
    </citation>
    <scope>IDENTIFICATION</scope>
    <source>
        <tissue evidence="2">Whole plant</tissue>
    </source>
</reference>
<organism evidence="1 2">
    <name type="scientific">Arachis duranensis</name>
    <name type="common">Wild peanut</name>
    <dbReference type="NCBI Taxonomy" id="130453"/>
    <lineage>
        <taxon>Eukaryota</taxon>
        <taxon>Viridiplantae</taxon>
        <taxon>Streptophyta</taxon>
        <taxon>Embryophyta</taxon>
        <taxon>Tracheophyta</taxon>
        <taxon>Spermatophyta</taxon>
        <taxon>Magnoliopsida</taxon>
        <taxon>eudicotyledons</taxon>
        <taxon>Gunneridae</taxon>
        <taxon>Pentapetalae</taxon>
        <taxon>rosids</taxon>
        <taxon>fabids</taxon>
        <taxon>Fabales</taxon>
        <taxon>Fabaceae</taxon>
        <taxon>Papilionoideae</taxon>
        <taxon>50 kb inversion clade</taxon>
        <taxon>dalbergioids sensu lato</taxon>
        <taxon>Dalbergieae</taxon>
        <taxon>Pterocarpus clade</taxon>
        <taxon>Arachis</taxon>
    </lineage>
</organism>